<accession>A0A4P9W676</accession>
<dbReference type="InterPro" id="IPR011059">
    <property type="entry name" value="Metal-dep_hydrolase_composite"/>
</dbReference>
<evidence type="ECO:0000313" key="4">
    <source>
        <dbReference type="Proteomes" id="UP000269721"/>
    </source>
</evidence>
<organism evidence="3 4">
    <name type="scientific">Blyttiomyces helicus</name>
    <dbReference type="NCBI Taxonomy" id="388810"/>
    <lineage>
        <taxon>Eukaryota</taxon>
        <taxon>Fungi</taxon>
        <taxon>Fungi incertae sedis</taxon>
        <taxon>Chytridiomycota</taxon>
        <taxon>Chytridiomycota incertae sedis</taxon>
        <taxon>Chytridiomycetes</taxon>
        <taxon>Chytridiomycetes incertae sedis</taxon>
        <taxon>Blyttiomyces</taxon>
    </lineage>
</organism>
<evidence type="ECO:0000256" key="1">
    <source>
        <dbReference type="SAM" id="MobiDB-lite"/>
    </source>
</evidence>
<proteinExistence type="predicted"/>
<reference evidence="4" key="1">
    <citation type="journal article" date="2018" name="Nat. Microbiol.">
        <title>Leveraging single-cell genomics to expand the fungal tree of life.</title>
        <authorList>
            <person name="Ahrendt S.R."/>
            <person name="Quandt C.A."/>
            <person name="Ciobanu D."/>
            <person name="Clum A."/>
            <person name="Salamov A."/>
            <person name="Andreopoulos B."/>
            <person name="Cheng J.F."/>
            <person name="Woyke T."/>
            <person name="Pelin A."/>
            <person name="Henrissat B."/>
            <person name="Reynolds N.K."/>
            <person name="Benny G.L."/>
            <person name="Smith M.E."/>
            <person name="James T.Y."/>
            <person name="Grigoriev I.V."/>
        </authorList>
    </citation>
    <scope>NUCLEOTIDE SEQUENCE [LARGE SCALE GENOMIC DNA]</scope>
</reference>
<feature type="transmembrane region" description="Helical" evidence="2">
    <location>
        <begin position="55"/>
        <end position="73"/>
    </location>
</feature>
<dbReference type="Proteomes" id="UP000269721">
    <property type="component" value="Unassembled WGS sequence"/>
</dbReference>
<keyword evidence="2" id="KW-0812">Transmembrane</keyword>
<dbReference type="Gene3D" id="3.20.20.140">
    <property type="entry name" value="Metal-dependent hydrolases"/>
    <property type="match status" value="1"/>
</dbReference>
<keyword evidence="4" id="KW-1185">Reference proteome</keyword>
<dbReference type="SUPFAM" id="SSF51338">
    <property type="entry name" value="Composite domain of metallo-dependent hydrolases"/>
    <property type="match status" value="1"/>
</dbReference>
<feature type="non-terminal residue" evidence="3">
    <location>
        <position position="257"/>
    </location>
</feature>
<protein>
    <recommendedName>
        <fullName evidence="5">Amidohydrolase-related domain-containing protein</fullName>
    </recommendedName>
</protein>
<feature type="region of interest" description="Disordered" evidence="1">
    <location>
        <begin position="213"/>
        <end position="235"/>
    </location>
</feature>
<dbReference type="GO" id="GO:0016810">
    <property type="term" value="F:hydrolase activity, acting on carbon-nitrogen (but not peptide) bonds"/>
    <property type="evidence" value="ECO:0007669"/>
    <property type="project" value="InterPro"/>
</dbReference>
<feature type="compositionally biased region" description="Polar residues" evidence="1">
    <location>
        <begin position="224"/>
        <end position="235"/>
    </location>
</feature>
<keyword evidence="2" id="KW-1133">Transmembrane helix</keyword>
<evidence type="ECO:0000313" key="3">
    <source>
        <dbReference type="EMBL" id="RKO86250.1"/>
    </source>
</evidence>
<dbReference type="AlphaFoldDB" id="A0A4P9W676"/>
<dbReference type="EMBL" id="KZ998357">
    <property type="protein sequence ID" value="RKO86250.1"/>
    <property type="molecule type" value="Genomic_DNA"/>
</dbReference>
<evidence type="ECO:0008006" key="5">
    <source>
        <dbReference type="Google" id="ProtNLM"/>
    </source>
</evidence>
<evidence type="ECO:0000256" key="2">
    <source>
        <dbReference type="SAM" id="Phobius"/>
    </source>
</evidence>
<gene>
    <name evidence="3" type="ORF">BDK51DRAFT_35159</name>
</gene>
<sequence length="257" mass="26664">MNNFLVATLLGGAAGAIAHLILRAYALRASATLETDASLKLPATAKHPTAHSRRLHLLALLATIPLLATFFLSSNLPRPTTPLPHTLTRTAFAQGQAKCAAIARRTAALTAAPPAARTRNPRFTAGADAATLRRATVIRNATLWDGVGGEFQGATVALVDGLVHAVKVGAAVGGEDFVVGVAREVGIEVGDVVVLDVEGRFVTPGLVDMHSHAGTDSWPGLDATSDTNEMSDSPTVPQVRTIDAINPHDPAFGIINS</sequence>
<name>A0A4P9W676_9FUNG</name>
<dbReference type="OrthoDB" id="10258955at2759"/>
<keyword evidence="2" id="KW-0472">Membrane</keyword>